<protein>
    <recommendedName>
        <fullName evidence="16">Diacylglycerol O-acyltransferase</fullName>
    </recommendedName>
</protein>
<dbReference type="Pfam" id="PF06974">
    <property type="entry name" value="WS_DGAT_C"/>
    <property type="match status" value="1"/>
</dbReference>
<comment type="subcellular location">
    <subcellularLocation>
        <location evidence="1">Cell membrane</location>
        <topology evidence="1">Single-pass membrane protein</topology>
    </subcellularLocation>
    <subcellularLocation>
        <location evidence="2">Endoplasmic reticulum membrane</location>
    </subcellularLocation>
</comment>
<evidence type="ECO:0000256" key="2">
    <source>
        <dbReference type="ARBA" id="ARBA00004586"/>
    </source>
</evidence>
<evidence type="ECO:0000259" key="12">
    <source>
        <dbReference type="Pfam" id="PF03007"/>
    </source>
</evidence>
<feature type="transmembrane region" description="Helical" evidence="11">
    <location>
        <begin position="212"/>
        <end position="240"/>
    </location>
</feature>
<evidence type="ECO:0000256" key="8">
    <source>
        <dbReference type="ARBA" id="ARBA00024360"/>
    </source>
</evidence>
<reference evidence="14" key="1">
    <citation type="journal article" date="2017" name="Nature">
        <title>The genome of Chenopodium quinoa.</title>
        <authorList>
            <person name="Jarvis D.E."/>
            <person name="Ho Y.S."/>
            <person name="Lightfoot D.J."/>
            <person name="Schmoeckel S.M."/>
            <person name="Li B."/>
            <person name="Borm T.J.A."/>
            <person name="Ohyanagi H."/>
            <person name="Mineta K."/>
            <person name="Michell C.T."/>
            <person name="Saber N."/>
            <person name="Kharbatia N.M."/>
            <person name="Rupper R.R."/>
            <person name="Sharp A.R."/>
            <person name="Dally N."/>
            <person name="Boughton B.A."/>
            <person name="Woo Y.H."/>
            <person name="Gao G."/>
            <person name="Schijlen E.G.W.M."/>
            <person name="Guo X."/>
            <person name="Momin A.A."/>
            <person name="Negrao S."/>
            <person name="Al-Babili S."/>
            <person name="Gehring C."/>
            <person name="Roessner U."/>
            <person name="Jung C."/>
            <person name="Murphy K."/>
            <person name="Arold S.T."/>
            <person name="Gojobori T."/>
            <person name="van der Linden C.G."/>
            <person name="van Loo E.N."/>
            <person name="Jellen E.N."/>
            <person name="Maughan P.J."/>
            <person name="Tester M."/>
        </authorList>
    </citation>
    <scope>NUCLEOTIDE SEQUENCE [LARGE SCALE GENOMIC DNA]</scope>
    <source>
        <strain evidence="14">cv. PI 614886</strain>
    </source>
</reference>
<keyword evidence="11" id="KW-1133">Transmembrane helix</keyword>
<evidence type="ECO:0008006" key="16">
    <source>
        <dbReference type="Google" id="ProtNLM"/>
    </source>
</evidence>
<evidence type="ECO:0000256" key="9">
    <source>
        <dbReference type="ARBA" id="ARBA00047604"/>
    </source>
</evidence>
<evidence type="ECO:0000256" key="7">
    <source>
        <dbReference type="ARBA" id="ARBA00023315"/>
    </source>
</evidence>
<comment type="catalytic activity">
    <reaction evidence="10">
        <text>an acyl-CoA + a 1,2-diacyl-sn-glycerol = a triacyl-sn-glycerol + CoA</text>
        <dbReference type="Rhea" id="RHEA:10868"/>
        <dbReference type="ChEBI" id="CHEBI:17815"/>
        <dbReference type="ChEBI" id="CHEBI:57287"/>
        <dbReference type="ChEBI" id="CHEBI:58342"/>
        <dbReference type="ChEBI" id="CHEBI:64615"/>
        <dbReference type="EC" id="2.3.1.20"/>
    </reaction>
</comment>
<proteinExistence type="inferred from homology"/>
<keyword evidence="11" id="KW-0472">Membrane</keyword>
<dbReference type="GO" id="GO:0019432">
    <property type="term" value="P:triglyceride biosynthetic process"/>
    <property type="evidence" value="ECO:0007669"/>
    <property type="project" value="UniProtKB-UniPathway"/>
</dbReference>
<dbReference type="GeneID" id="110714505"/>
<dbReference type="EnsemblPlants" id="AUR62004492-RA">
    <property type="protein sequence ID" value="AUR62004492-RA:cds"/>
    <property type="gene ID" value="AUR62004492"/>
</dbReference>
<dbReference type="OMA" id="SHTTMCF"/>
<name>A0A803KZN2_CHEQI</name>
<comment type="pathway">
    <text evidence="4">Lipid metabolism.</text>
</comment>
<reference evidence="14" key="2">
    <citation type="submission" date="2021-03" db="UniProtKB">
        <authorList>
            <consortium name="EnsemblPlants"/>
        </authorList>
    </citation>
    <scope>IDENTIFICATION</scope>
</reference>
<dbReference type="UniPathway" id="UPA00282"/>
<dbReference type="OrthoDB" id="619536at2759"/>
<dbReference type="Gramene" id="AUR62004492-RA">
    <property type="protein sequence ID" value="AUR62004492-RA:cds"/>
    <property type="gene ID" value="AUR62004492"/>
</dbReference>
<organism evidence="14 15">
    <name type="scientific">Chenopodium quinoa</name>
    <name type="common">Quinoa</name>
    <dbReference type="NCBI Taxonomy" id="63459"/>
    <lineage>
        <taxon>Eukaryota</taxon>
        <taxon>Viridiplantae</taxon>
        <taxon>Streptophyta</taxon>
        <taxon>Embryophyta</taxon>
        <taxon>Tracheophyta</taxon>
        <taxon>Spermatophyta</taxon>
        <taxon>Magnoliopsida</taxon>
        <taxon>eudicotyledons</taxon>
        <taxon>Gunneridae</taxon>
        <taxon>Pentapetalae</taxon>
        <taxon>Caryophyllales</taxon>
        <taxon>Chenopodiaceae</taxon>
        <taxon>Chenopodioideae</taxon>
        <taxon>Atripliceae</taxon>
        <taxon>Chenopodium</taxon>
    </lineage>
</organism>
<dbReference type="GO" id="GO:0004144">
    <property type="term" value="F:diacylglycerol O-acyltransferase activity"/>
    <property type="evidence" value="ECO:0007669"/>
    <property type="project" value="UniProtKB-EC"/>
</dbReference>
<evidence type="ECO:0000256" key="11">
    <source>
        <dbReference type="SAM" id="Phobius"/>
    </source>
</evidence>
<evidence type="ECO:0000256" key="4">
    <source>
        <dbReference type="ARBA" id="ARBA00005189"/>
    </source>
</evidence>
<dbReference type="InterPro" id="IPR004255">
    <property type="entry name" value="O-acyltransferase_WSD1_N"/>
</dbReference>
<dbReference type="Proteomes" id="UP000596660">
    <property type="component" value="Unplaced"/>
</dbReference>
<dbReference type="Pfam" id="PF03007">
    <property type="entry name" value="WS_DGAT_cat"/>
    <property type="match status" value="1"/>
</dbReference>
<gene>
    <name evidence="14" type="primary">LOC110714505</name>
</gene>
<comment type="catalytic activity">
    <reaction evidence="9">
        <text>a long chain fatty alcohol + a fatty acyl-CoA = a long-chain alcohol wax ester + CoA</text>
        <dbReference type="Rhea" id="RHEA:38443"/>
        <dbReference type="ChEBI" id="CHEBI:17135"/>
        <dbReference type="ChEBI" id="CHEBI:57287"/>
        <dbReference type="ChEBI" id="CHEBI:77636"/>
        <dbReference type="ChEBI" id="CHEBI:235323"/>
        <dbReference type="EC" id="2.3.1.75"/>
    </reaction>
</comment>
<keyword evidence="6" id="KW-0256">Endoplasmic reticulum</keyword>
<evidence type="ECO:0000259" key="13">
    <source>
        <dbReference type="Pfam" id="PF06974"/>
    </source>
</evidence>
<comment type="pathway">
    <text evidence="3">Glycerolipid metabolism; triacylglycerol biosynthesis.</text>
</comment>
<dbReference type="PANTHER" id="PTHR31650">
    <property type="entry name" value="O-ACYLTRANSFERASE (WSD1-LIKE) FAMILY PROTEIN"/>
    <property type="match status" value="1"/>
</dbReference>
<dbReference type="InterPro" id="IPR009721">
    <property type="entry name" value="O-acyltransferase_WSD1_C"/>
</dbReference>
<dbReference type="GO" id="GO:0047196">
    <property type="term" value="F:long-chain-alcohol O-fatty-acyltransferase activity"/>
    <property type="evidence" value="ECO:0007669"/>
    <property type="project" value="UniProtKB-EC"/>
</dbReference>
<dbReference type="GO" id="GO:0005789">
    <property type="term" value="C:endoplasmic reticulum membrane"/>
    <property type="evidence" value="ECO:0007669"/>
    <property type="project" value="UniProtKB-SubCell"/>
</dbReference>
<keyword evidence="11" id="KW-0812">Transmembrane</keyword>
<evidence type="ECO:0000313" key="15">
    <source>
        <dbReference type="Proteomes" id="UP000596660"/>
    </source>
</evidence>
<evidence type="ECO:0000256" key="10">
    <source>
        <dbReference type="ARBA" id="ARBA00048109"/>
    </source>
</evidence>
<evidence type="ECO:0000313" key="14">
    <source>
        <dbReference type="EnsemblPlants" id="AUR62004492-RA:cds"/>
    </source>
</evidence>
<feature type="domain" description="O-acyltransferase WSD1 C-terminal" evidence="13">
    <location>
        <begin position="341"/>
        <end position="484"/>
    </location>
</feature>
<evidence type="ECO:0000256" key="6">
    <source>
        <dbReference type="ARBA" id="ARBA00022824"/>
    </source>
</evidence>
<keyword evidence="5" id="KW-0808">Transferase</keyword>
<sequence>MEGALRRKKGVIKPIKVNKGIINLEDYEKEEPLSPSSVIFHKPNFNIHILAMMGCKTTIDVELCKSKTPNTLLKHPRFSSIVVGDLSKGEELKWVRTEVDLDKHFIVPKIDLENIESPEKYLEDYVYNLSKTTLDKSRPLWEIHILHLKLSEDVKGIGIFRIHHSLGDGTSLISLMLALTRKTSDPTALPTIPAQKTYVDDNKHPKLFIWRWILALWWMLVLSWNTLIDVLMFVATSIFLKDKSPLKSSSRGSVVNTSRRFVYKTFSLDDMKFVKTAIGGTVNDVALGITQAGLSRYLNRKYGINGNDHVRLRSVLLINIRPSGGIQALADMMEKDTEAKWGNSFGYVLLPFTIGLRDDPLDYIREAKVTVDRKKNSLEVFYTYFIAEIVKKLFGAKLASALSDKINSHTTIAFSNLVGPMEEIGFYGHPLAFLAPSSYGQPHEVMINFQSYINKMTLVLAVDENAIPDPHQLCDDIVDSLKLVKDAVIAKGLVKNSALPNGCATTEQ</sequence>
<dbReference type="PANTHER" id="PTHR31650:SF74">
    <property type="entry name" value="O-ACYLTRANSFERASE WSD1-LIKE"/>
    <property type="match status" value="1"/>
</dbReference>
<dbReference type="RefSeq" id="XP_021748728.1">
    <property type="nucleotide sequence ID" value="XM_021893036.1"/>
</dbReference>
<evidence type="ECO:0000256" key="5">
    <source>
        <dbReference type="ARBA" id="ARBA00022679"/>
    </source>
</evidence>
<dbReference type="GO" id="GO:0005886">
    <property type="term" value="C:plasma membrane"/>
    <property type="evidence" value="ECO:0007669"/>
    <property type="project" value="UniProtKB-SubCell"/>
</dbReference>
<evidence type="ECO:0000256" key="1">
    <source>
        <dbReference type="ARBA" id="ARBA00004162"/>
    </source>
</evidence>
<dbReference type="KEGG" id="cqi:110714505"/>
<keyword evidence="7" id="KW-0012">Acyltransferase</keyword>
<dbReference type="InterPro" id="IPR045034">
    <property type="entry name" value="O-acyltransferase_WSD1-like"/>
</dbReference>
<accession>A0A803KZN2</accession>
<evidence type="ECO:0000256" key="3">
    <source>
        <dbReference type="ARBA" id="ARBA00004771"/>
    </source>
</evidence>
<feature type="domain" description="O-acyltransferase WSD1-like N-terminal" evidence="12">
    <location>
        <begin position="71"/>
        <end position="286"/>
    </location>
</feature>
<dbReference type="AlphaFoldDB" id="A0A803KZN2"/>
<keyword evidence="15" id="KW-1185">Reference proteome</keyword>
<comment type="similarity">
    <text evidence="8">In the N-terminal section; belongs to the long-chain O-acyltransferase family.</text>
</comment>